<evidence type="ECO:0000256" key="1">
    <source>
        <dbReference type="ARBA" id="ARBA00023157"/>
    </source>
</evidence>
<evidence type="ECO:0000256" key="2">
    <source>
        <dbReference type="PROSITE-ProRule" id="PRU00059"/>
    </source>
</evidence>
<dbReference type="OrthoDB" id="6022136at2759"/>
<dbReference type="PANTHER" id="PTHR47537:SF6">
    <property type="entry name" value="CUB DOMAIN-CONTAINING PROTEIN"/>
    <property type="match status" value="1"/>
</dbReference>
<dbReference type="SUPFAM" id="SSF49854">
    <property type="entry name" value="Spermadhesin, CUB domain"/>
    <property type="match status" value="2"/>
</dbReference>
<organism evidence="4">
    <name type="scientific">Oppiella nova</name>
    <dbReference type="NCBI Taxonomy" id="334625"/>
    <lineage>
        <taxon>Eukaryota</taxon>
        <taxon>Metazoa</taxon>
        <taxon>Ecdysozoa</taxon>
        <taxon>Arthropoda</taxon>
        <taxon>Chelicerata</taxon>
        <taxon>Arachnida</taxon>
        <taxon>Acari</taxon>
        <taxon>Acariformes</taxon>
        <taxon>Sarcoptiformes</taxon>
        <taxon>Oribatida</taxon>
        <taxon>Brachypylina</taxon>
        <taxon>Oppioidea</taxon>
        <taxon>Oppiidae</taxon>
        <taxon>Oppiella</taxon>
    </lineage>
</organism>
<evidence type="ECO:0000259" key="3">
    <source>
        <dbReference type="PROSITE" id="PS01180"/>
    </source>
</evidence>
<dbReference type="EMBL" id="OC929632">
    <property type="protein sequence ID" value="CAD7658349.1"/>
    <property type="molecule type" value="Genomic_DNA"/>
</dbReference>
<proteinExistence type="predicted"/>
<dbReference type="SMART" id="SM00042">
    <property type="entry name" value="CUB"/>
    <property type="match status" value="2"/>
</dbReference>
<name>A0A7R9QUK7_9ACAR</name>
<dbReference type="Proteomes" id="UP000728032">
    <property type="component" value="Unassembled WGS sequence"/>
</dbReference>
<reference evidence="4" key="1">
    <citation type="submission" date="2020-11" db="EMBL/GenBank/DDBJ databases">
        <authorList>
            <person name="Tran Van P."/>
        </authorList>
    </citation>
    <scope>NUCLEOTIDE SEQUENCE</scope>
</reference>
<dbReference type="Gene3D" id="2.60.120.290">
    <property type="entry name" value="Spermadhesin, CUB domain"/>
    <property type="match status" value="2"/>
</dbReference>
<feature type="domain" description="CUB" evidence="3">
    <location>
        <begin position="1"/>
        <end position="101"/>
    </location>
</feature>
<dbReference type="InterPro" id="IPR000859">
    <property type="entry name" value="CUB_dom"/>
</dbReference>
<dbReference type="GO" id="GO:0005886">
    <property type="term" value="C:plasma membrane"/>
    <property type="evidence" value="ECO:0007669"/>
    <property type="project" value="TreeGrafter"/>
</dbReference>
<feature type="non-terminal residue" evidence="4">
    <location>
        <position position="1"/>
    </location>
</feature>
<comment type="caution">
    <text evidence="2">Lacks conserved residue(s) required for the propagation of feature annotation.</text>
</comment>
<dbReference type="EMBL" id="CAJPVJ010014807">
    <property type="protein sequence ID" value="CAG2175535.1"/>
    <property type="molecule type" value="Genomic_DNA"/>
</dbReference>
<feature type="domain" description="CUB" evidence="3">
    <location>
        <begin position="116"/>
        <end position="218"/>
    </location>
</feature>
<sequence length="218" mass="24552">MTANTSKAQNYYIYGLQDSQHLERVNIEFEKFEIPATDPNECTDAYVRIYTQSHETVEEFDFVFCGQTIPQPVLSEGPTLVLVFSSGSTQGQGFKARYLFETDYKVPGTPSTPGQCHFSYVSESTKSGDINSPRYPSNYPSSTYCVYDFFGEPGQQVKLVFNHFKINSDSALAVPGYNDVCQEDWLEIYEVLSSGREIKYGRYCWSTAPGPIISDFGV</sequence>
<evidence type="ECO:0000313" key="5">
    <source>
        <dbReference type="Proteomes" id="UP000728032"/>
    </source>
</evidence>
<dbReference type="CDD" id="cd00041">
    <property type="entry name" value="CUB"/>
    <property type="match status" value="2"/>
</dbReference>
<dbReference type="InterPro" id="IPR035914">
    <property type="entry name" value="Sperma_CUB_dom_sf"/>
</dbReference>
<dbReference type="AlphaFoldDB" id="A0A7R9QUK7"/>
<dbReference type="InterPro" id="IPR053207">
    <property type="entry name" value="Non-NMDA_GluR_Accessory"/>
</dbReference>
<gene>
    <name evidence="4" type="ORF">ONB1V03_LOCUS14970</name>
</gene>
<keyword evidence="5" id="KW-1185">Reference proteome</keyword>
<keyword evidence="1" id="KW-1015">Disulfide bond</keyword>
<protein>
    <recommendedName>
        <fullName evidence="3">CUB domain-containing protein</fullName>
    </recommendedName>
</protein>
<evidence type="ECO:0000313" key="4">
    <source>
        <dbReference type="EMBL" id="CAD7658349.1"/>
    </source>
</evidence>
<accession>A0A7R9QUK7</accession>
<dbReference type="PANTHER" id="PTHR47537">
    <property type="entry name" value="CUBILIN"/>
    <property type="match status" value="1"/>
</dbReference>
<dbReference type="Pfam" id="PF00431">
    <property type="entry name" value="CUB"/>
    <property type="match status" value="2"/>
</dbReference>
<dbReference type="PROSITE" id="PS01180">
    <property type="entry name" value="CUB"/>
    <property type="match status" value="2"/>
</dbReference>